<dbReference type="CDD" id="cd21112">
    <property type="entry name" value="alphaLP-like"/>
    <property type="match status" value="1"/>
</dbReference>
<feature type="signal peptide" evidence="8">
    <location>
        <begin position="1"/>
        <end position="28"/>
    </location>
</feature>
<evidence type="ECO:0000256" key="8">
    <source>
        <dbReference type="SAM" id="SignalP"/>
    </source>
</evidence>
<dbReference type="Gene3D" id="2.40.10.10">
    <property type="entry name" value="Trypsin-like serine proteases"/>
    <property type="match status" value="2"/>
</dbReference>
<keyword evidence="6" id="KW-0865">Zymogen</keyword>
<dbReference type="SMART" id="SM00458">
    <property type="entry name" value="RICIN"/>
    <property type="match status" value="1"/>
</dbReference>
<evidence type="ECO:0000256" key="5">
    <source>
        <dbReference type="ARBA" id="ARBA00022825"/>
    </source>
</evidence>
<dbReference type="EMBL" id="AP023359">
    <property type="protein sequence ID" value="BCJ69885.1"/>
    <property type="molecule type" value="Genomic_DNA"/>
</dbReference>
<dbReference type="InterPro" id="IPR035070">
    <property type="entry name" value="Streptogrisin_prodomain"/>
</dbReference>
<dbReference type="InterPro" id="IPR035992">
    <property type="entry name" value="Ricin_B-like_lectins"/>
</dbReference>
<organism evidence="10 11">
    <name type="scientific">Polymorphospora rubra</name>
    <dbReference type="NCBI Taxonomy" id="338584"/>
    <lineage>
        <taxon>Bacteria</taxon>
        <taxon>Bacillati</taxon>
        <taxon>Actinomycetota</taxon>
        <taxon>Actinomycetes</taxon>
        <taxon>Micromonosporales</taxon>
        <taxon>Micromonosporaceae</taxon>
        <taxon>Polymorphospora</taxon>
    </lineage>
</organism>
<name>A0A810NF43_9ACTN</name>
<evidence type="ECO:0000313" key="10">
    <source>
        <dbReference type="EMBL" id="BCJ69885.1"/>
    </source>
</evidence>
<dbReference type="PROSITE" id="PS50231">
    <property type="entry name" value="RICIN_B_LECTIN"/>
    <property type="match status" value="1"/>
</dbReference>
<dbReference type="Gene3D" id="3.30.300.50">
    <property type="match status" value="2"/>
</dbReference>
<evidence type="ECO:0000256" key="7">
    <source>
        <dbReference type="ARBA" id="ARBA00023157"/>
    </source>
</evidence>
<dbReference type="GO" id="GO:0006508">
    <property type="term" value="P:proteolysis"/>
    <property type="evidence" value="ECO:0007669"/>
    <property type="project" value="UniProtKB-KW"/>
</dbReference>
<evidence type="ECO:0000256" key="6">
    <source>
        <dbReference type="ARBA" id="ARBA00023145"/>
    </source>
</evidence>
<dbReference type="InterPro" id="IPR001316">
    <property type="entry name" value="Pept_S1A_streptogrisin"/>
</dbReference>
<dbReference type="SUPFAM" id="SSF50370">
    <property type="entry name" value="Ricin B-like lectins"/>
    <property type="match status" value="1"/>
</dbReference>
<evidence type="ECO:0000259" key="9">
    <source>
        <dbReference type="SMART" id="SM00458"/>
    </source>
</evidence>
<dbReference type="SUPFAM" id="SSF50494">
    <property type="entry name" value="Trypsin-like serine proteases"/>
    <property type="match status" value="1"/>
</dbReference>
<keyword evidence="3 8" id="KW-0732">Signal</keyword>
<dbReference type="SUPFAM" id="SSF54806">
    <property type="entry name" value="Alpha-lytic protease prodomain"/>
    <property type="match status" value="1"/>
</dbReference>
<dbReference type="InterPro" id="IPR000772">
    <property type="entry name" value="Ricin_B_lectin"/>
</dbReference>
<keyword evidence="7" id="KW-1015">Disulfide bond</keyword>
<dbReference type="KEGG" id="pry:Prubr_69060"/>
<dbReference type="Gene3D" id="2.80.10.50">
    <property type="match status" value="1"/>
</dbReference>
<feature type="domain" description="Ricin B lectin" evidence="9">
    <location>
        <begin position="390"/>
        <end position="516"/>
    </location>
</feature>
<accession>A0A810NF43</accession>
<keyword evidence="2" id="KW-0645">Protease</keyword>
<dbReference type="PRINTS" id="PR00861">
    <property type="entry name" value="ALYTICPTASE"/>
</dbReference>
<proteinExistence type="inferred from homology"/>
<dbReference type="Pfam" id="PF02983">
    <property type="entry name" value="Pro_Al_protease"/>
    <property type="match status" value="1"/>
</dbReference>
<dbReference type="InterPro" id="IPR043504">
    <property type="entry name" value="Peptidase_S1_PA_chymotrypsin"/>
</dbReference>
<dbReference type="Proteomes" id="UP000680866">
    <property type="component" value="Chromosome"/>
</dbReference>
<keyword evidence="5" id="KW-0720">Serine protease</keyword>
<sequence length="516" mass="52513">MRRTLSAFASAATVAAALVAIPAAPAAAAPVVAPAPDVAPVVVAPVDVPAPMLAAMQRDLKLTAEQARARLAAEAAAPALEQRLRARLGTSYGGAWLEGAGTRLVVGVTSAAHAAAVRAAGAEPRVVARTEKQLDATRATLDANARKAGAAVHAWYVDPASNSVVVVAEGAGVADSFVRATGVDADRVRVVASTGAPRTMYDIRGGDQYLINGNTLCSVGFSVVGGFVTAGHCGGVGSGTAGYNNVAQGTVRGSSFPGNDYGWVQTNANWTPRPWVNNYAGGNVSVAGSQEAAINASVCRSGRTTGWRCGVIQAKNVTVNYAQGAVYGMTRSNACAQGGDSGGAWISGNQAQGVTSGGSGNCTTGGTMYFQPVNEILGAYGLTLVTTGGGSTSRIIGYADKCIDVPNSNGTDGQYLHLWTCNGTNAQNWTFPGDGTIRAFGLCMDVAWGSTANGAVIQLAQCSGNPAQQFVLSGAGDLVNPQANKCVDVSGWNSNNGARLVLWECLGGANQKWRRG</sequence>
<dbReference type="AlphaFoldDB" id="A0A810NF43"/>
<dbReference type="InterPro" id="IPR009003">
    <property type="entry name" value="Peptidase_S1_PA"/>
</dbReference>
<reference evidence="10" key="1">
    <citation type="submission" date="2020-08" db="EMBL/GenBank/DDBJ databases">
        <title>Whole genome shotgun sequence of Polymorphospora rubra NBRC 101157.</title>
        <authorList>
            <person name="Komaki H."/>
            <person name="Tamura T."/>
        </authorList>
    </citation>
    <scope>NUCLEOTIDE SEQUENCE</scope>
    <source>
        <strain evidence="10">NBRC 101157</strain>
    </source>
</reference>
<feature type="chain" id="PRO_5032901933" description="Ricin B lectin domain-containing protein" evidence="8">
    <location>
        <begin position="29"/>
        <end position="516"/>
    </location>
</feature>
<keyword evidence="4" id="KW-0378">Hydrolase</keyword>
<dbReference type="RefSeq" id="WP_212819448.1">
    <property type="nucleotide sequence ID" value="NZ_AP023359.1"/>
</dbReference>
<dbReference type="GO" id="GO:0004252">
    <property type="term" value="F:serine-type endopeptidase activity"/>
    <property type="evidence" value="ECO:0007669"/>
    <property type="project" value="InterPro"/>
</dbReference>
<evidence type="ECO:0000256" key="3">
    <source>
        <dbReference type="ARBA" id="ARBA00022729"/>
    </source>
</evidence>
<evidence type="ECO:0000313" key="11">
    <source>
        <dbReference type="Proteomes" id="UP000680866"/>
    </source>
</evidence>
<dbReference type="InterPro" id="IPR037295">
    <property type="entry name" value="Alpha-lytic_protease_prodomain"/>
</dbReference>
<evidence type="ECO:0000256" key="1">
    <source>
        <dbReference type="ARBA" id="ARBA00007664"/>
    </source>
</evidence>
<dbReference type="InterPro" id="IPR004236">
    <property type="entry name" value="Pept_S1_alpha_lytic"/>
</dbReference>
<dbReference type="Pfam" id="PF00652">
    <property type="entry name" value="Ricin_B_lectin"/>
    <property type="match status" value="1"/>
</dbReference>
<gene>
    <name evidence="10" type="ORF">Prubr_69060</name>
</gene>
<protein>
    <recommendedName>
        <fullName evidence="9">Ricin B lectin domain-containing protein</fullName>
    </recommendedName>
</protein>
<evidence type="ECO:0000256" key="4">
    <source>
        <dbReference type="ARBA" id="ARBA00022801"/>
    </source>
</evidence>
<dbReference type="GO" id="GO:0005576">
    <property type="term" value="C:extracellular region"/>
    <property type="evidence" value="ECO:0007669"/>
    <property type="project" value="InterPro"/>
</dbReference>
<keyword evidence="11" id="KW-1185">Reference proteome</keyword>
<comment type="similarity">
    <text evidence="1">Belongs to the peptidase S1 family.</text>
</comment>
<evidence type="ECO:0000256" key="2">
    <source>
        <dbReference type="ARBA" id="ARBA00022670"/>
    </source>
</evidence>